<dbReference type="Proteomes" id="UP000191285">
    <property type="component" value="Unassembled WGS sequence"/>
</dbReference>
<dbReference type="NCBIfam" id="TIGR03833">
    <property type="entry name" value="YwbE family protein"/>
    <property type="match status" value="1"/>
</dbReference>
<evidence type="ECO:0008006" key="4">
    <source>
        <dbReference type="Google" id="ProtNLM"/>
    </source>
</evidence>
<reference evidence="3" key="1">
    <citation type="journal article" date="2017" name="Nat. Microbiol.">
        <title>Global analysis of biosynthetic gene clusters reveals vast potential of secondary metabolite production in Penicillium species.</title>
        <authorList>
            <person name="Nielsen J.C."/>
            <person name="Grijseels S."/>
            <person name="Prigent S."/>
            <person name="Ji B."/>
            <person name="Dainat J."/>
            <person name="Nielsen K.F."/>
            <person name="Frisvad J.C."/>
            <person name="Workman M."/>
            <person name="Nielsen J."/>
        </authorList>
    </citation>
    <scope>NUCLEOTIDE SEQUENCE [LARGE SCALE GENOMIC DNA]</scope>
    <source>
        <strain evidence="3">IBT 24891</strain>
    </source>
</reference>
<proteinExistence type="predicted"/>
<sequence>MNRQKRQGGRGGGRGGSRPSHPRVPPSRSINPGTSVNIVLKVDQPTGRTVSGTVSEVLTRGDHPRGVKVRLADGRVGRVQSLRSGEPTQDEVNTGGIEALQEGEDGMQLRTQGGDSSGRRNRFAARDMRLDGPEEPSSEPLGLDMYIRPMKGKKRGGNAKSQTQQNMDGRENDITDAGAAVKDTSTIKCPVCPDFEGDEAAVAHHVAGHFGE</sequence>
<evidence type="ECO:0000256" key="1">
    <source>
        <dbReference type="SAM" id="MobiDB-lite"/>
    </source>
</evidence>
<dbReference type="EMBL" id="MLKD01000017">
    <property type="protein sequence ID" value="OQE18636.1"/>
    <property type="molecule type" value="Genomic_DNA"/>
</dbReference>
<dbReference type="OrthoDB" id="20105at2759"/>
<keyword evidence="3" id="KW-1185">Reference proteome</keyword>
<feature type="compositionally biased region" description="Polar residues" evidence="1">
    <location>
        <begin position="46"/>
        <end position="56"/>
    </location>
</feature>
<name>A0A1V6SXG2_9EURO</name>
<organism evidence="2 3">
    <name type="scientific">Penicillium steckii</name>
    <dbReference type="NCBI Taxonomy" id="303698"/>
    <lineage>
        <taxon>Eukaryota</taxon>
        <taxon>Fungi</taxon>
        <taxon>Dikarya</taxon>
        <taxon>Ascomycota</taxon>
        <taxon>Pezizomycotina</taxon>
        <taxon>Eurotiomycetes</taxon>
        <taxon>Eurotiomycetidae</taxon>
        <taxon>Eurotiales</taxon>
        <taxon>Aspergillaceae</taxon>
        <taxon>Penicillium</taxon>
    </lineage>
</organism>
<feature type="compositionally biased region" description="Basic and acidic residues" evidence="1">
    <location>
        <begin position="59"/>
        <end position="69"/>
    </location>
</feature>
<dbReference type="InterPro" id="IPR019240">
    <property type="entry name" value="DUF2196"/>
</dbReference>
<dbReference type="Pfam" id="PF09962">
    <property type="entry name" value="DUF2196"/>
    <property type="match status" value="1"/>
</dbReference>
<accession>A0A1V6SXG2</accession>
<evidence type="ECO:0000313" key="3">
    <source>
        <dbReference type="Proteomes" id="UP000191285"/>
    </source>
</evidence>
<dbReference type="AlphaFoldDB" id="A0A1V6SXG2"/>
<evidence type="ECO:0000313" key="2">
    <source>
        <dbReference type="EMBL" id="OQE18636.1"/>
    </source>
</evidence>
<gene>
    <name evidence="2" type="ORF">PENSTE_c017G05691</name>
</gene>
<dbReference type="PANTHER" id="PTHR40069:SF1">
    <property type="entry name" value="YWBE PROTEIN"/>
    <property type="match status" value="1"/>
</dbReference>
<feature type="region of interest" description="Disordered" evidence="1">
    <location>
        <begin position="99"/>
        <end position="121"/>
    </location>
</feature>
<feature type="region of interest" description="Disordered" evidence="1">
    <location>
        <begin position="1"/>
        <end position="69"/>
    </location>
</feature>
<protein>
    <recommendedName>
        <fullName evidence="4">UBZ4-type domain-containing protein</fullName>
    </recommendedName>
</protein>
<comment type="caution">
    <text evidence="2">The sequence shown here is derived from an EMBL/GenBank/DDBJ whole genome shotgun (WGS) entry which is preliminary data.</text>
</comment>
<dbReference type="PANTHER" id="PTHR40069">
    <property type="entry name" value="YWBE PROTEIN"/>
    <property type="match status" value="1"/>
</dbReference>
<feature type="region of interest" description="Disordered" evidence="1">
    <location>
        <begin position="149"/>
        <end position="183"/>
    </location>
</feature>